<evidence type="ECO:0000313" key="4">
    <source>
        <dbReference type="Proteomes" id="UP000663829"/>
    </source>
</evidence>
<organism evidence="2 4">
    <name type="scientific">Didymodactylos carnosus</name>
    <dbReference type="NCBI Taxonomy" id="1234261"/>
    <lineage>
        <taxon>Eukaryota</taxon>
        <taxon>Metazoa</taxon>
        <taxon>Spiralia</taxon>
        <taxon>Gnathifera</taxon>
        <taxon>Rotifera</taxon>
        <taxon>Eurotatoria</taxon>
        <taxon>Bdelloidea</taxon>
        <taxon>Philodinida</taxon>
        <taxon>Philodinidae</taxon>
        <taxon>Didymodactylos</taxon>
    </lineage>
</organism>
<dbReference type="PANTHER" id="PTHR19321">
    <property type="entry name" value="PROTEIN REGULATOR OF CYTOKINESIS 1 PRC1-RELATED"/>
    <property type="match status" value="1"/>
</dbReference>
<dbReference type="AlphaFoldDB" id="A0A814B7M3"/>
<reference evidence="2" key="1">
    <citation type="submission" date="2021-02" db="EMBL/GenBank/DDBJ databases">
        <authorList>
            <person name="Nowell W R."/>
        </authorList>
    </citation>
    <scope>NUCLEOTIDE SEQUENCE</scope>
</reference>
<dbReference type="InterPro" id="IPR003892">
    <property type="entry name" value="CUE"/>
</dbReference>
<dbReference type="GO" id="GO:0008017">
    <property type="term" value="F:microtubule binding"/>
    <property type="evidence" value="ECO:0007669"/>
    <property type="project" value="InterPro"/>
</dbReference>
<comment type="caution">
    <text evidence="2">The sequence shown here is derived from an EMBL/GenBank/DDBJ whole genome shotgun (WGS) entry which is preliminary data.</text>
</comment>
<dbReference type="Gene3D" id="1.10.8.10">
    <property type="entry name" value="DNA helicase RuvA subunit, C-terminal domain"/>
    <property type="match status" value="1"/>
</dbReference>
<protein>
    <recommendedName>
        <fullName evidence="1">CUE domain-containing protein</fullName>
    </recommendedName>
</protein>
<dbReference type="GO" id="GO:0043130">
    <property type="term" value="F:ubiquitin binding"/>
    <property type="evidence" value="ECO:0007669"/>
    <property type="project" value="InterPro"/>
</dbReference>
<gene>
    <name evidence="2" type="ORF">GPM918_LOCUS9851</name>
    <name evidence="3" type="ORF">SRO942_LOCUS9855</name>
</gene>
<dbReference type="InterPro" id="IPR007145">
    <property type="entry name" value="MAP65_Ase1_PRC1"/>
</dbReference>
<proteinExistence type="predicted"/>
<dbReference type="GO" id="GO:0051256">
    <property type="term" value="P:mitotic spindle midzone assembly"/>
    <property type="evidence" value="ECO:0007669"/>
    <property type="project" value="TreeGrafter"/>
</dbReference>
<dbReference type="Proteomes" id="UP000681722">
    <property type="component" value="Unassembled WGS sequence"/>
</dbReference>
<dbReference type="Gene3D" id="1.20.58.1520">
    <property type="match status" value="1"/>
</dbReference>
<dbReference type="PANTHER" id="PTHR19321:SF41">
    <property type="entry name" value="FASCETTO-RELATED"/>
    <property type="match status" value="1"/>
</dbReference>
<evidence type="ECO:0000313" key="2">
    <source>
        <dbReference type="EMBL" id="CAF0924689.1"/>
    </source>
</evidence>
<feature type="domain" description="CUE" evidence="1">
    <location>
        <begin position="185"/>
        <end position="227"/>
    </location>
</feature>
<dbReference type="GO" id="GO:1990023">
    <property type="term" value="C:mitotic spindle midzone"/>
    <property type="evidence" value="ECO:0007669"/>
    <property type="project" value="TreeGrafter"/>
</dbReference>
<dbReference type="OrthoDB" id="642895at2759"/>
<dbReference type="GO" id="GO:0005737">
    <property type="term" value="C:cytoplasm"/>
    <property type="evidence" value="ECO:0007669"/>
    <property type="project" value="TreeGrafter"/>
</dbReference>
<evidence type="ECO:0000259" key="1">
    <source>
        <dbReference type="PROSITE" id="PS51140"/>
    </source>
</evidence>
<dbReference type="Pfam" id="PF03999">
    <property type="entry name" value="MAP65_ASE1"/>
    <property type="match status" value="1"/>
</dbReference>
<evidence type="ECO:0000313" key="3">
    <source>
        <dbReference type="EMBL" id="CAF3703594.1"/>
    </source>
</evidence>
<dbReference type="EMBL" id="CAJOBC010001876">
    <property type="protein sequence ID" value="CAF3703594.1"/>
    <property type="molecule type" value="Genomic_DNA"/>
</dbReference>
<name>A0A814B7M3_9BILA</name>
<dbReference type="EMBL" id="CAJNOQ010001875">
    <property type="protein sequence ID" value="CAF0924689.1"/>
    <property type="molecule type" value="Genomic_DNA"/>
</dbReference>
<dbReference type="PROSITE" id="PS51140">
    <property type="entry name" value="CUE"/>
    <property type="match status" value="1"/>
</dbReference>
<keyword evidence="4" id="KW-1185">Reference proteome</keyword>
<accession>A0A814B7M3</accession>
<sequence>MQNIKLSYGRFSNEALSFILAFTYNVENSTIHYKKIYVCNQLSPLDAVAVRKFIGESKAVKLLSSISWSDRLEACVNRLLGCLSFECTKETLRESCSNLLRQENQSLLFFPEGEYTSGVGMLKFDFQPPCSVPQGTTDDNYCEIVRENMCRSLNVECTKYTDGDVRELKKHPYLFTQRQTQRRLELEQMVRSVQQIIQNIPADIVRRDLMKTNNLQQTVANLKAEEARRVQAIMKNTHDDLVLNASVINDWSHLSNIGLTNDQWQRKVIVVENNVKCNRYETLKLCEKEIYIQTKLDKLLKIQEDYLHKQWDLEKKEQSLCKILDASPLGIDNESTVGLLPYIEKLQNHLLTLEALKALRLQKLAEYRQNLLNSYEKLQLEPSSIPSISLLLNECYDQYLTEEALNNIQIVIKDLDNQIQLQKDHFHQLRQTLTSLYGTLKITEDNFCLAFNETSVNSIIIKQLESEIERCRAERMKNAQTYVDNIRTKILNEYEKCQVGISERNCLIVIDNEKLSPEKLDKYDRELERLEQLYIVRQPIIDSYKLWLNTWNEFVKFNQWSKSSERFHERGYMASKEVQQRKYFNQLLPKLEEDLLKKLQIWKNENTDCVFLLNDKSIKELFDEIKDEKSLQKTINTVSEIKTDGDIKKKPLLIKTQSKKISVAKSTIVESKPVSTGVSSQSKVLKVPATNHDQTTLSSFEQILTNSNGHVKALTSTPNSSLTTILASSQVVKRYKTQTRKSSKRLQNGIQLQQRKLASKT</sequence>
<dbReference type="Proteomes" id="UP000663829">
    <property type="component" value="Unassembled WGS sequence"/>
</dbReference>